<dbReference type="AlphaFoldDB" id="A0A7D5PA10"/>
<proteinExistence type="predicted"/>
<evidence type="ECO:0000313" key="2">
    <source>
        <dbReference type="Proteomes" id="UP000509667"/>
    </source>
</evidence>
<organism evidence="1 2">
    <name type="scientific">Halosimplex rubrum</name>
    <dbReference type="NCBI Taxonomy" id="869889"/>
    <lineage>
        <taxon>Archaea</taxon>
        <taxon>Methanobacteriati</taxon>
        <taxon>Methanobacteriota</taxon>
        <taxon>Stenosarchaea group</taxon>
        <taxon>Halobacteria</taxon>
        <taxon>Halobacteriales</taxon>
        <taxon>Haloarculaceae</taxon>
        <taxon>Halosimplex</taxon>
    </lineage>
</organism>
<protein>
    <submittedName>
        <fullName evidence="1">Uncharacterized protein</fullName>
    </submittedName>
</protein>
<evidence type="ECO:0000313" key="1">
    <source>
        <dbReference type="EMBL" id="QLH78000.1"/>
    </source>
</evidence>
<accession>A0A7D5PA10</accession>
<reference evidence="1 2" key="1">
    <citation type="submission" date="2020-07" db="EMBL/GenBank/DDBJ databases">
        <title>Halosimplex pelagicum sp. nov. and Halosimplex rubrum sp. nov., isolated from salted brown alga Laminaria, and emended description of the genus Halosimplex.</title>
        <authorList>
            <person name="Cui H."/>
        </authorList>
    </citation>
    <scope>NUCLEOTIDE SEQUENCE [LARGE SCALE GENOMIC DNA]</scope>
    <source>
        <strain evidence="1 2">R27</strain>
    </source>
</reference>
<name>A0A7D5PA10_9EURY</name>
<sequence length="48" mass="5763">MREKTTEEWIECPVCGESIYNSEENKMDAYRHDQRCSYSLLEEVAEEM</sequence>
<dbReference type="KEGG" id="hrr:HZS55_12125"/>
<dbReference type="Proteomes" id="UP000509667">
    <property type="component" value="Chromosome"/>
</dbReference>
<dbReference type="GeneID" id="56078622"/>
<dbReference type="RefSeq" id="WP_179907922.1">
    <property type="nucleotide sequence ID" value="NZ_CP058910.1"/>
</dbReference>
<dbReference type="EMBL" id="CP058910">
    <property type="protein sequence ID" value="QLH78000.1"/>
    <property type="molecule type" value="Genomic_DNA"/>
</dbReference>
<gene>
    <name evidence="1" type="ORF">HZS55_12125</name>
</gene>
<keyword evidence="2" id="KW-1185">Reference proteome</keyword>